<keyword evidence="4 10" id="KW-1133">Transmembrane helix</keyword>
<dbReference type="GO" id="GO:0006935">
    <property type="term" value="P:chemotaxis"/>
    <property type="evidence" value="ECO:0007669"/>
    <property type="project" value="InterPro"/>
</dbReference>
<sequence length="584" mass="63223">MENTGKECMEHLCCFRKREGFIIMGLKLKSILFVDVCIIVVCACLAFIGWRSADEGFDQALQMQAESNAEMVVEDMNALFPGEWHVNDGALYKGDHRFGDNQEVADRLGEICKGYVTFFAGDTRISTNLKNDKGQRNVGTKADPKIAESVLTGNDRYTGRAEILGKAYMSAYLPLHDANGQAVGMIFVGVDRGVMDNVRSDFLFGICIAAVAVIVIMSLLSYVVLGRALAPISDLTEGLGKIAEGDLRMDDLDDSNADEIGQLARSANRMKNRLHEVMSNVSRSAETVAAASEELTASSHQTLESITQVADNTVHMAEGSAKQQDMVEQLSGNTDAMAEKMEQLSARQNRVYQLAEESREKAEEGQQQIESAVTRMQNIAEQVRAAAALVEALGRRSDEIGSIVDTISGISEQTNLLALNAAIEAARAGEAGRGFAVVAEEVRKLAEQSGASAKDIADRIALIQRDTAEAVTAIQQGNENVEDGAAVVALSGEAFRAVALRIDDLAHQIRRASEAVTSVDTTKNEMVASLKHVEDITHRTAEETQTISASTEEQAAAMNEMADASNTLAELAQQLQNEVHKFRL</sequence>
<dbReference type="InterPro" id="IPR033463">
    <property type="entry name" value="sCache_3"/>
</dbReference>
<dbReference type="InterPro" id="IPR003660">
    <property type="entry name" value="HAMP_dom"/>
</dbReference>
<dbReference type="eggNOG" id="COG3290">
    <property type="taxonomic scope" value="Bacteria"/>
</dbReference>
<feature type="coiled-coil region" evidence="9">
    <location>
        <begin position="554"/>
        <end position="581"/>
    </location>
</feature>
<evidence type="ECO:0000256" key="2">
    <source>
        <dbReference type="ARBA" id="ARBA00022475"/>
    </source>
</evidence>
<dbReference type="SUPFAM" id="SSF58104">
    <property type="entry name" value="Methyl-accepting chemotaxis protein (MCP) signaling domain"/>
    <property type="match status" value="1"/>
</dbReference>
<feature type="transmembrane region" description="Helical" evidence="10">
    <location>
        <begin position="31"/>
        <end position="50"/>
    </location>
</feature>
<comment type="similarity">
    <text evidence="7">Belongs to the methyl-accepting chemotaxis (MCP) protein family.</text>
</comment>
<evidence type="ECO:0000256" key="6">
    <source>
        <dbReference type="ARBA" id="ARBA00023224"/>
    </source>
</evidence>
<evidence type="ECO:0000256" key="9">
    <source>
        <dbReference type="SAM" id="Coils"/>
    </source>
</evidence>
<feature type="domain" description="HAMP" evidence="12">
    <location>
        <begin position="226"/>
        <end position="279"/>
    </location>
</feature>
<keyword evidence="2" id="KW-1003">Cell membrane</keyword>
<name>F5RPU7_9FIRM</name>
<dbReference type="GO" id="GO:0007165">
    <property type="term" value="P:signal transduction"/>
    <property type="evidence" value="ECO:0007669"/>
    <property type="project" value="UniProtKB-KW"/>
</dbReference>
<gene>
    <name evidence="13" type="ORF">HMPREF9081_2294</name>
</gene>
<accession>F5RPU7</accession>
<evidence type="ECO:0000256" key="1">
    <source>
        <dbReference type="ARBA" id="ARBA00004651"/>
    </source>
</evidence>
<comment type="subcellular location">
    <subcellularLocation>
        <location evidence="1">Cell membrane</location>
        <topology evidence="1">Multi-pass membrane protein</topology>
    </subcellularLocation>
</comment>
<feature type="coiled-coil region" evidence="9">
    <location>
        <begin position="327"/>
        <end position="382"/>
    </location>
</feature>
<dbReference type="Pfam" id="PF17202">
    <property type="entry name" value="sCache_3_3"/>
    <property type="match status" value="1"/>
</dbReference>
<evidence type="ECO:0000259" key="12">
    <source>
        <dbReference type="PROSITE" id="PS50885"/>
    </source>
</evidence>
<dbReference type="InterPro" id="IPR029151">
    <property type="entry name" value="Sensor-like_sf"/>
</dbReference>
<dbReference type="GO" id="GO:0005886">
    <property type="term" value="C:plasma membrane"/>
    <property type="evidence" value="ECO:0007669"/>
    <property type="project" value="UniProtKB-SubCell"/>
</dbReference>
<dbReference type="PRINTS" id="PR00260">
    <property type="entry name" value="CHEMTRNSDUCR"/>
</dbReference>
<feature type="transmembrane region" description="Helical" evidence="10">
    <location>
        <begin position="202"/>
        <end position="225"/>
    </location>
</feature>
<evidence type="ECO:0000256" key="5">
    <source>
        <dbReference type="ARBA" id="ARBA00023136"/>
    </source>
</evidence>
<evidence type="ECO:0000256" key="3">
    <source>
        <dbReference type="ARBA" id="ARBA00022692"/>
    </source>
</evidence>
<dbReference type="eggNOG" id="COG0840">
    <property type="taxonomic scope" value="Bacteria"/>
</dbReference>
<protein>
    <submittedName>
        <fullName evidence="13">Methyl-accepting chemotaxis protein</fullName>
    </submittedName>
</protein>
<dbReference type="PANTHER" id="PTHR32089:SF112">
    <property type="entry name" value="LYSOZYME-LIKE PROTEIN-RELATED"/>
    <property type="match status" value="1"/>
</dbReference>
<dbReference type="Proteomes" id="UP000004067">
    <property type="component" value="Unassembled WGS sequence"/>
</dbReference>
<keyword evidence="14" id="KW-1185">Reference proteome</keyword>
<dbReference type="EMBL" id="AFHQ01000056">
    <property type="protein sequence ID" value="EGK57457.1"/>
    <property type="molecule type" value="Genomic_DNA"/>
</dbReference>
<feature type="domain" description="Methyl-accepting transducer" evidence="11">
    <location>
        <begin position="298"/>
        <end position="569"/>
    </location>
</feature>
<evidence type="ECO:0000256" key="7">
    <source>
        <dbReference type="ARBA" id="ARBA00029447"/>
    </source>
</evidence>
<proteinExistence type="inferred from homology"/>
<dbReference type="PANTHER" id="PTHR32089">
    <property type="entry name" value="METHYL-ACCEPTING CHEMOTAXIS PROTEIN MCPB"/>
    <property type="match status" value="1"/>
</dbReference>
<dbReference type="Gene3D" id="1.10.287.950">
    <property type="entry name" value="Methyl-accepting chemotaxis protein"/>
    <property type="match status" value="1"/>
</dbReference>
<dbReference type="CDD" id="cd06225">
    <property type="entry name" value="HAMP"/>
    <property type="match status" value="1"/>
</dbReference>
<dbReference type="Pfam" id="PF00672">
    <property type="entry name" value="HAMP"/>
    <property type="match status" value="1"/>
</dbReference>
<evidence type="ECO:0000256" key="4">
    <source>
        <dbReference type="ARBA" id="ARBA00022989"/>
    </source>
</evidence>
<reference evidence="13 14" key="1">
    <citation type="submission" date="2011-04" db="EMBL/GenBank/DDBJ databases">
        <authorList>
            <person name="Muzny D."/>
            <person name="Qin X."/>
            <person name="Deng J."/>
            <person name="Jiang H."/>
            <person name="Liu Y."/>
            <person name="Qu J."/>
            <person name="Song X.-Z."/>
            <person name="Zhang L."/>
            <person name="Thornton R."/>
            <person name="Coyle M."/>
            <person name="Francisco L."/>
            <person name="Jackson L."/>
            <person name="Javaid M."/>
            <person name="Korchina V."/>
            <person name="Kovar C."/>
            <person name="Mata R."/>
            <person name="Mathew T."/>
            <person name="Ngo R."/>
            <person name="Nguyen L."/>
            <person name="Nguyen N."/>
            <person name="Okwuonu G."/>
            <person name="Ongeri F."/>
            <person name="Pham C."/>
            <person name="Simmons D."/>
            <person name="Wilczek-Boney K."/>
            <person name="Hale W."/>
            <person name="Jakkamsetti A."/>
            <person name="Pham P."/>
            <person name="Ruth R."/>
            <person name="San Lucas F."/>
            <person name="Warren J."/>
            <person name="Zhang J."/>
            <person name="Zhao Z."/>
            <person name="Zhou C."/>
            <person name="Zhu D."/>
            <person name="Lee S."/>
            <person name="Bess C."/>
            <person name="Blankenburg K."/>
            <person name="Forbes L."/>
            <person name="Fu Q."/>
            <person name="Gubbala S."/>
            <person name="Hirani K."/>
            <person name="Jayaseelan J.C."/>
            <person name="Lara F."/>
            <person name="Munidasa M."/>
            <person name="Palculict T."/>
            <person name="Patil S."/>
            <person name="Pu L.-L."/>
            <person name="Saada N."/>
            <person name="Tang L."/>
            <person name="Weissenberger G."/>
            <person name="Zhu Y."/>
            <person name="Hemphill L."/>
            <person name="Shang Y."/>
            <person name="Youmans B."/>
            <person name="Ayvaz T."/>
            <person name="Ross M."/>
            <person name="Santibanez J."/>
            <person name="Aqrawi P."/>
            <person name="Gross S."/>
            <person name="Joshi V."/>
            <person name="Fowler G."/>
            <person name="Nazareth L."/>
            <person name="Reid J."/>
            <person name="Worley K."/>
            <person name="Petrosino J."/>
            <person name="Highlander S."/>
            <person name="Gibbs R."/>
        </authorList>
    </citation>
    <scope>NUCLEOTIDE SEQUENCE [LARGE SCALE GENOMIC DNA]</scope>
    <source>
        <strain evidence="13 14">DSM 2778</strain>
    </source>
</reference>
<dbReference type="SMART" id="SM00304">
    <property type="entry name" value="HAMP"/>
    <property type="match status" value="1"/>
</dbReference>
<dbReference type="PROSITE" id="PS50885">
    <property type="entry name" value="HAMP"/>
    <property type="match status" value="1"/>
</dbReference>
<evidence type="ECO:0000259" key="11">
    <source>
        <dbReference type="PROSITE" id="PS50111"/>
    </source>
</evidence>
<dbReference type="SMART" id="SM00283">
    <property type="entry name" value="MA"/>
    <property type="match status" value="1"/>
</dbReference>
<dbReference type="PROSITE" id="PS50111">
    <property type="entry name" value="CHEMOTAXIS_TRANSDUC_2"/>
    <property type="match status" value="1"/>
</dbReference>
<evidence type="ECO:0000313" key="14">
    <source>
        <dbReference type="Proteomes" id="UP000004067"/>
    </source>
</evidence>
<keyword evidence="9" id="KW-0175">Coiled coil</keyword>
<keyword evidence="5 10" id="KW-0472">Membrane</keyword>
<dbReference type="HOGENOM" id="CLU_000445_107_27_9"/>
<evidence type="ECO:0000313" key="13">
    <source>
        <dbReference type="EMBL" id="EGK57457.1"/>
    </source>
</evidence>
<dbReference type="GO" id="GO:0004888">
    <property type="term" value="F:transmembrane signaling receptor activity"/>
    <property type="evidence" value="ECO:0007669"/>
    <property type="project" value="InterPro"/>
</dbReference>
<organism evidence="13 14">
    <name type="scientific">Centipeda periodontii DSM 2778</name>
    <dbReference type="NCBI Taxonomy" id="888060"/>
    <lineage>
        <taxon>Bacteria</taxon>
        <taxon>Bacillati</taxon>
        <taxon>Bacillota</taxon>
        <taxon>Negativicutes</taxon>
        <taxon>Selenomonadales</taxon>
        <taxon>Selenomonadaceae</taxon>
        <taxon>Centipeda</taxon>
    </lineage>
</organism>
<evidence type="ECO:0000256" key="10">
    <source>
        <dbReference type="SAM" id="Phobius"/>
    </source>
</evidence>
<dbReference type="CDD" id="cd11386">
    <property type="entry name" value="MCP_signal"/>
    <property type="match status" value="1"/>
</dbReference>
<keyword evidence="3 10" id="KW-0812">Transmembrane</keyword>
<dbReference type="STRING" id="888060.HMPREF9081_2294"/>
<dbReference type="InterPro" id="IPR004090">
    <property type="entry name" value="Chemotax_Me-accpt_rcpt"/>
</dbReference>
<dbReference type="AlphaFoldDB" id="F5RPU7"/>
<dbReference type="Pfam" id="PF00015">
    <property type="entry name" value="MCPsignal"/>
    <property type="match status" value="1"/>
</dbReference>
<keyword evidence="6 8" id="KW-0807">Transducer</keyword>
<dbReference type="InterPro" id="IPR004089">
    <property type="entry name" value="MCPsignal_dom"/>
</dbReference>
<dbReference type="Gene3D" id="6.10.340.10">
    <property type="match status" value="1"/>
</dbReference>
<dbReference type="SUPFAM" id="SSF103190">
    <property type="entry name" value="Sensory domain-like"/>
    <property type="match status" value="1"/>
</dbReference>
<evidence type="ECO:0000256" key="8">
    <source>
        <dbReference type="PROSITE-ProRule" id="PRU00284"/>
    </source>
</evidence>
<comment type="caution">
    <text evidence="13">The sequence shown here is derived from an EMBL/GenBank/DDBJ whole genome shotgun (WGS) entry which is preliminary data.</text>
</comment>